<proteinExistence type="predicted"/>
<protein>
    <submittedName>
        <fullName evidence="1">Uncharacterized protein</fullName>
    </submittedName>
</protein>
<keyword evidence="2" id="KW-1185">Reference proteome</keyword>
<dbReference type="AlphaFoldDB" id="A0ABD0LB11"/>
<organism evidence="1 2">
    <name type="scientific">Batillaria attramentaria</name>
    <dbReference type="NCBI Taxonomy" id="370345"/>
    <lineage>
        <taxon>Eukaryota</taxon>
        <taxon>Metazoa</taxon>
        <taxon>Spiralia</taxon>
        <taxon>Lophotrochozoa</taxon>
        <taxon>Mollusca</taxon>
        <taxon>Gastropoda</taxon>
        <taxon>Caenogastropoda</taxon>
        <taxon>Sorbeoconcha</taxon>
        <taxon>Cerithioidea</taxon>
        <taxon>Batillariidae</taxon>
        <taxon>Batillaria</taxon>
    </lineage>
</organism>
<accession>A0ABD0LB11</accession>
<dbReference type="Proteomes" id="UP001519460">
    <property type="component" value="Unassembled WGS sequence"/>
</dbReference>
<comment type="caution">
    <text evidence="1">The sequence shown here is derived from an EMBL/GenBank/DDBJ whole genome shotgun (WGS) entry which is preliminary data.</text>
</comment>
<evidence type="ECO:0000313" key="2">
    <source>
        <dbReference type="Proteomes" id="UP001519460"/>
    </source>
</evidence>
<evidence type="ECO:0000313" key="1">
    <source>
        <dbReference type="EMBL" id="KAK7496456.1"/>
    </source>
</evidence>
<sequence>MILWTETLVHLINCLEHPSRCKMTLAGYQVRGTSCLSSMKTQNHTCLTFHVDGFLSSHRSDHCPVNYSVTSSAVAQCTVNIPHYEVGTQNILPEHDLTVCGAVEIQQLSSKPKILAAFCCDFAVIGPIVFVSVAV</sequence>
<gene>
    <name evidence="1" type="ORF">BaRGS_00012378</name>
</gene>
<name>A0ABD0LB11_9CAEN</name>
<dbReference type="EMBL" id="JACVVK020000067">
    <property type="protein sequence ID" value="KAK7496456.1"/>
    <property type="molecule type" value="Genomic_DNA"/>
</dbReference>
<reference evidence="1 2" key="1">
    <citation type="journal article" date="2023" name="Sci. Data">
        <title>Genome assembly of the Korean intertidal mud-creeper Batillaria attramentaria.</title>
        <authorList>
            <person name="Patra A.K."/>
            <person name="Ho P.T."/>
            <person name="Jun S."/>
            <person name="Lee S.J."/>
            <person name="Kim Y."/>
            <person name="Won Y.J."/>
        </authorList>
    </citation>
    <scope>NUCLEOTIDE SEQUENCE [LARGE SCALE GENOMIC DNA]</scope>
    <source>
        <strain evidence="1">Wonlab-2016</strain>
    </source>
</reference>